<reference evidence="2" key="1">
    <citation type="journal article" date="2023" name="Commun. Biol.">
        <title>Genome analysis of Parmales, the sister group of diatoms, reveals the evolutionary specialization of diatoms from phago-mixotrophs to photoautotrophs.</title>
        <authorList>
            <person name="Ban H."/>
            <person name="Sato S."/>
            <person name="Yoshikawa S."/>
            <person name="Yamada K."/>
            <person name="Nakamura Y."/>
            <person name="Ichinomiya M."/>
            <person name="Sato N."/>
            <person name="Blanc-Mathieu R."/>
            <person name="Endo H."/>
            <person name="Kuwata A."/>
            <person name="Ogata H."/>
        </authorList>
    </citation>
    <scope>NUCLEOTIDE SEQUENCE [LARGE SCALE GENOMIC DNA]</scope>
    <source>
        <strain evidence="2">NIES 3701</strain>
    </source>
</reference>
<comment type="caution">
    <text evidence="1">The sequence shown here is derived from an EMBL/GenBank/DDBJ whole genome shotgun (WGS) entry which is preliminary data.</text>
</comment>
<keyword evidence="2" id="KW-1185">Reference proteome</keyword>
<proteinExistence type="predicted"/>
<gene>
    <name evidence="1" type="ORF">TrST_g6302</name>
</gene>
<dbReference type="EMBL" id="BRXY01000540">
    <property type="protein sequence ID" value="GMH99137.1"/>
    <property type="molecule type" value="Genomic_DNA"/>
</dbReference>
<protein>
    <submittedName>
        <fullName evidence="1">Uncharacterized protein</fullName>
    </submittedName>
</protein>
<organism evidence="1 2">
    <name type="scientific">Triparma strigata</name>
    <dbReference type="NCBI Taxonomy" id="1606541"/>
    <lineage>
        <taxon>Eukaryota</taxon>
        <taxon>Sar</taxon>
        <taxon>Stramenopiles</taxon>
        <taxon>Ochrophyta</taxon>
        <taxon>Bolidophyceae</taxon>
        <taxon>Parmales</taxon>
        <taxon>Triparmaceae</taxon>
        <taxon>Triparma</taxon>
    </lineage>
</organism>
<evidence type="ECO:0000313" key="1">
    <source>
        <dbReference type="EMBL" id="GMH99137.1"/>
    </source>
</evidence>
<dbReference type="AlphaFoldDB" id="A0A9W7F2J1"/>
<evidence type="ECO:0000313" key="2">
    <source>
        <dbReference type="Proteomes" id="UP001165085"/>
    </source>
</evidence>
<name>A0A9W7F2J1_9STRA</name>
<dbReference type="OrthoDB" id="185361at2759"/>
<dbReference type="Proteomes" id="UP001165085">
    <property type="component" value="Unassembled WGS sequence"/>
</dbReference>
<sequence length="178" mass="21123">MAKPGTATKPTYDQNMGRKIAKSEAKIIKIADEIHEKRRQMIKLKMKQETERNKHFAKTRLKSWRTMYEIVKMPDSSLRPPDKTFNVRAYSNMDRDMWDGGSRGETLRGWFQKFAEVREREIWQPEQTGYYVKNRELKPPTPNVMQVKHYESRILNRSPYTVPEHPAGQYFSLPTDRS</sequence>
<accession>A0A9W7F2J1</accession>